<gene>
    <name evidence="11" type="ORF">ABWT76_000556</name>
</gene>
<feature type="region of interest" description="Disordered" evidence="8">
    <location>
        <begin position="1"/>
        <end position="29"/>
    </location>
</feature>
<dbReference type="InterPro" id="IPR050256">
    <property type="entry name" value="Glycosyltransferase_2"/>
</dbReference>
<feature type="transmembrane region" description="Helical" evidence="9">
    <location>
        <begin position="296"/>
        <end position="317"/>
    </location>
</feature>
<evidence type="ECO:0000256" key="5">
    <source>
        <dbReference type="ARBA" id="ARBA00022985"/>
    </source>
</evidence>
<keyword evidence="3 11" id="KW-0808">Transferase</keyword>
<organism evidence="11">
    <name type="scientific">Planktothricoides raciborskii GIHE-MW2</name>
    <dbReference type="NCBI Taxonomy" id="2792601"/>
    <lineage>
        <taxon>Bacteria</taxon>
        <taxon>Bacillati</taxon>
        <taxon>Cyanobacteriota</taxon>
        <taxon>Cyanophyceae</taxon>
        <taxon>Oscillatoriophycideae</taxon>
        <taxon>Oscillatoriales</taxon>
        <taxon>Oscillatoriaceae</taxon>
        <taxon>Planktothricoides</taxon>
    </lineage>
</organism>
<dbReference type="EC" id="2.4.-.-" evidence="11"/>
<dbReference type="InterPro" id="IPR001173">
    <property type="entry name" value="Glyco_trans_2-like"/>
</dbReference>
<feature type="transmembrane region" description="Helical" evidence="9">
    <location>
        <begin position="262"/>
        <end position="284"/>
    </location>
</feature>
<dbReference type="GO" id="GO:0009103">
    <property type="term" value="P:lipopolysaccharide biosynthetic process"/>
    <property type="evidence" value="ECO:0007669"/>
    <property type="project" value="UniProtKB-KW"/>
</dbReference>
<reference evidence="11" key="1">
    <citation type="submission" date="2024-07" db="EMBL/GenBank/DDBJ databases">
        <authorList>
            <person name="Kim Y.J."/>
            <person name="Jeong J.Y."/>
        </authorList>
    </citation>
    <scope>NUCLEOTIDE SEQUENCE</scope>
    <source>
        <strain evidence="11">GIHE-MW2</strain>
    </source>
</reference>
<dbReference type="PANTHER" id="PTHR48090">
    <property type="entry name" value="UNDECAPRENYL-PHOSPHATE 4-DEOXY-4-FORMAMIDO-L-ARABINOSE TRANSFERASE-RELATED"/>
    <property type="match status" value="1"/>
</dbReference>
<dbReference type="PANTHER" id="PTHR48090:SF3">
    <property type="entry name" value="UNDECAPRENYL-PHOSPHATE 4-DEOXY-4-FORMAMIDO-L-ARABINOSE TRANSFERASE"/>
    <property type="match status" value="1"/>
</dbReference>
<dbReference type="Pfam" id="PF00535">
    <property type="entry name" value="Glycos_transf_2"/>
    <property type="match status" value="1"/>
</dbReference>
<feature type="compositionally biased region" description="Low complexity" evidence="8">
    <location>
        <begin position="7"/>
        <end position="23"/>
    </location>
</feature>
<evidence type="ECO:0000256" key="8">
    <source>
        <dbReference type="SAM" id="MobiDB-lite"/>
    </source>
</evidence>
<dbReference type="EMBL" id="CP159837">
    <property type="protein sequence ID" value="XCM37760.1"/>
    <property type="molecule type" value="Genomic_DNA"/>
</dbReference>
<dbReference type="SUPFAM" id="SSF53448">
    <property type="entry name" value="Nucleotide-diphospho-sugar transferases"/>
    <property type="match status" value="1"/>
</dbReference>
<evidence type="ECO:0000313" key="11">
    <source>
        <dbReference type="EMBL" id="XCM37760.1"/>
    </source>
</evidence>
<evidence type="ECO:0000256" key="9">
    <source>
        <dbReference type="SAM" id="Phobius"/>
    </source>
</evidence>
<dbReference type="AlphaFoldDB" id="A0AAU8JG77"/>
<dbReference type="Gene3D" id="3.90.550.10">
    <property type="entry name" value="Spore Coat Polysaccharide Biosynthesis Protein SpsA, Chain A"/>
    <property type="match status" value="1"/>
</dbReference>
<keyword evidence="2 11" id="KW-0328">Glycosyltransferase</keyword>
<dbReference type="CDD" id="cd04187">
    <property type="entry name" value="DPM1_like_bac"/>
    <property type="match status" value="1"/>
</dbReference>
<proteinExistence type="predicted"/>
<evidence type="ECO:0000256" key="6">
    <source>
        <dbReference type="ARBA" id="ARBA00022989"/>
    </source>
</evidence>
<evidence type="ECO:0000256" key="7">
    <source>
        <dbReference type="ARBA" id="ARBA00023136"/>
    </source>
</evidence>
<name>A0AAU8JG77_9CYAN</name>
<dbReference type="RefSeq" id="WP_156331911.1">
    <property type="nucleotide sequence ID" value="NZ_CP159837.1"/>
</dbReference>
<dbReference type="GO" id="GO:0005886">
    <property type="term" value="C:plasma membrane"/>
    <property type="evidence" value="ECO:0007669"/>
    <property type="project" value="TreeGrafter"/>
</dbReference>
<evidence type="ECO:0000256" key="4">
    <source>
        <dbReference type="ARBA" id="ARBA00022692"/>
    </source>
</evidence>
<evidence type="ECO:0000256" key="2">
    <source>
        <dbReference type="ARBA" id="ARBA00022676"/>
    </source>
</evidence>
<evidence type="ECO:0000259" key="10">
    <source>
        <dbReference type="Pfam" id="PF00535"/>
    </source>
</evidence>
<keyword evidence="5" id="KW-0448">Lipopolysaccharide biosynthesis</keyword>
<keyword evidence="4 9" id="KW-0812">Transmembrane</keyword>
<dbReference type="InterPro" id="IPR029044">
    <property type="entry name" value="Nucleotide-diphossugar_trans"/>
</dbReference>
<feature type="domain" description="Glycosyltransferase 2-like" evidence="10">
    <location>
        <begin position="33"/>
        <end position="194"/>
    </location>
</feature>
<accession>A0AAU8JG77</accession>
<protein>
    <submittedName>
        <fullName evidence="11">Glycosyltransferase family 2 protein</fullName>
        <ecNumber evidence="11">2.4.-.-</ecNumber>
    </submittedName>
</protein>
<keyword evidence="7 9" id="KW-0472">Membrane</keyword>
<evidence type="ECO:0000256" key="3">
    <source>
        <dbReference type="ARBA" id="ARBA00022679"/>
    </source>
</evidence>
<dbReference type="GO" id="GO:0016757">
    <property type="term" value="F:glycosyltransferase activity"/>
    <property type="evidence" value="ECO:0007669"/>
    <property type="project" value="UniProtKB-KW"/>
</dbReference>
<evidence type="ECO:0000256" key="1">
    <source>
        <dbReference type="ARBA" id="ARBA00022475"/>
    </source>
</evidence>
<sequence length="352" mass="39651">MEPAKMAAQASNNQESNTQESNTRAAHQPPKISVVVPIYNEVDSIPRLIDAISSTLKPTNITYEIICVDDGSKDGSRKLLKEIAEQRTDLRAVLLRRNYGQTPAMAAGFEYARGEIIVTMDGDLQNDPTDIPRAIAKLEEGYDLVSGWRQKRQDDALTRLLPSKIANWLIGQVTGVQLHDYGCSLKAYRSEIVSDLNLYGELHRFLPVLAFIEGARITEIPVLHHARQYGTSKYGLSRTFRVIMDLMTIFFMKKFLTRPMHVFGLFGIISMFLGTALGMYLTFLKLGLGQAIGQRPLLMLAVLLLLTGVQLFCFGILSELMMRTYHESQNRPIYRVREVVDSKVHPDLTKTE</sequence>
<keyword evidence="1" id="KW-1003">Cell membrane</keyword>
<keyword evidence="6 9" id="KW-1133">Transmembrane helix</keyword>